<feature type="compositionally biased region" description="Basic and acidic residues" evidence="2">
    <location>
        <begin position="46"/>
        <end position="56"/>
    </location>
</feature>
<dbReference type="PANTHER" id="PTHR19303">
    <property type="entry name" value="TRANSPOSON"/>
    <property type="match status" value="1"/>
</dbReference>
<dbReference type="InterPro" id="IPR050863">
    <property type="entry name" value="CenT-Element_Derived"/>
</dbReference>
<dbReference type="GeneID" id="37038144"/>
<sequence length="893" mass="96618">MPPRTRTRNQQQQAAAAASVPDQVPNSSHDLGAIGPASTHAASSHRNREEQNERLSGHQMQSPSQSSHGQLAQVFGSPHAEGTLSFPDMHNQSLMLQSNQSQPRHQHQAHQHLPQHPTHTHHHLQQELRGDNQSQPQDYTDTNYGGELMGRSDYGGQLAAHSRADQQQPGHGHSQPVGVHNDQLMGMQPQHAQPHIGHTRSATQMFRPPSRSLGQASEAANRHLEELSAINTAVRRSDGGHNANAQASEGLLRLSGLSAARSAGQHGAFMNTYGSSTPTSMTTSASFSGTHTPSLSRSLSPTSSINSSFTNGTGQSLASSAAAAMANSAGVKIKKRLSNVDRKQICEYARDHPHERQEVVGNHFGVERSTVSKIMKEKDKWLAIDVEREGHVVKHRNARFPEIEKEVCVWLAKEAKRPSDKEIMNKAAKIAAAHGELTFKASAGWLVKFRERLGRQGLRFGHVPARKLINSALTLTSPGATGTGQPYHASPLGSPIGASSIAFLDNSHTAGIIGQSDSASGMHTAPWSNEPQPFGSADAATFAADDTANAQIYTQTTPRASKRRAETMLHQSFPAPISSSILNEALGRDHGTPPQPEHHVLGKRQRGKKARTTPDASAIMAINQTDYSPSMPSSMSMPLFDQRQSDSALHFDKARRVLELALGTQDGSHIQIPAELLEHSRALRQRDLHGSSGSNTDLRDQPHEEPRSEPDAGRRHTRSMQAAQKGHADDLYVEEHAGQKVEADSGLSTPNHPHDDSGMQIDSRAPSGSPSDAAGHTSSKGKGREQSRAVIASLDRALPAFGLQLDSFHKRSSSSSSSGASSNARVSVNEAQTCVDTIIRFLQEHPSLSQKADDFLYWGTLKGYLNAMVEQERHETDDLDGVPTSSQEKRANN</sequence>
<dbReference type="OrthoDB" id="9909311at2759"/>
<accession>A0A316VXT4</accession>
<feature type="domain" description="HTH CENPB-type" evidence="3">
    <location>
        <begin position="391"/>
        <end position="459"/>
    </location>
</feature>
<evidence type="ECO:0000256" key="2">
    <source>
        <dbReference type="SAM" id="MobiDB-lite"/>
    </source>
</evidence>
<feature type="compositionally biased region" description="Polar residues" evidence="2">
    <location>
        <begin position="58"/>
        <end position="70"/>
    </location>
</feature>
<reference evidence="4 5" key="1">
    <citation type="journal article" date="2018" name="Mol. Biol. Evol.">
        <title>Broad Genomic Sampling Reveals a Smut Pathogenic Ancestry of the Fungal Clade Ustilaginomycotina.</title>
        <authorList>
            <person name="Kijpornyongpan T."/>
            <person name="Mondo S.J."/>
            <person name="Barry K."/>
            <person name="Sandor L."/>
            <person name="Lee J."/>
            <person name="Lipzen A."/>
            <person name="Pangilinan J."/>
            <person name="LaButti K."/>
            <person name="Hainaut M."/>
            <person name="Henrissat B."/>
            <person name="Grigoriev I.V."/>
            <person name="Spatafora J.W."/>
            <person name="Aime M.C."/>
        </authorList>
    </citation>
    <scope>NUCLEOTIDE SEQUENCE [LARGE SCALE GENOMIC DNA]</scope>
    <source>
        <strain evidence="4 5">MCA 4658</strain>
    </source>
</reference>
<feature type="region of interest" description="Disordered" evidence="2">
    <location>
        <begin position="874"/>
        <end position="893"/>
    </location>
</feature>
<dbReference type="PANTHER" id="PTHR19303:SF70">
    <property type="entry name" value="HTH CENPB-TYPE DOMAIN-CONTAINING PROTEIN"/>
    <property type="match status" value="1"/>
</dbReference>
<feature type="compositionally biased region" description="Basic and acidic residues" evidence="2">
    <location>
        <begin position="588"/>
        <end position="600"/>
    </location>
</feature>
<dbReference type="SMART" id="SM00674">
    <property type="entry name" value="CENPB"/>
    <property type="match status" value="1"/>
</dbReference>
<feature type="region of interest" description="Disordered" evidence="2">
    <location>
        <begin position="1"/>
        <end position="72"/>
    </location>
</feature>
<feature type="region of interest" description="Disordered" evidence="2">
    <location>
        <begin position="97"/>
        <end position="182"/>
    </location>
</feature>
<organism evidence="4 5">
    <name type="scientific">Ceraceosorus guamensis</name>
    <dbReference type="NCBI Taxonomy" id="1522189"/>
    <lineage>
        <taxon>Eukaryota</taxon>
        <taxon>Fungi</taxon>
        <taxon>Dikarya</taxon>
        <taxon>Basidiomycota</taxon>
        <taxon>Ustilaginomycotina</taxon>
        <taxon>Exobasidiomycetes</taxon>
        <taxon>Ceraceosorales</taxon>
        <taxon>Ceraceosoraceae</taxon>
        <taxon>Ceraceosorus</taxon>
    </lineage>
</organism>
<dbReference type="PROSITE" id="PS51253">
    <property type="entry name" value="HTH_CENPB"/>
    <property type="match status" value="1"/>
</dbReference>
<feature type="region of interest" description="Disordered" evidence="2">
    <location>
        <begin position="687"/>
        <end position="728"/>
    </location>
</feature>
<feature type="compositionally biased region" description="Basic and acidic residues" evidence="2">
    <location>
        <begin position="697"/>
        <end position="714"/>
    </location>
</feature>
<feature type="region of interest" description="Disordered" evidence="2">
    <location>
        <begin position="588"/>
        <end position="614"/>
    </location>
</feature>
<dbReference type="STRING" id="1522189.A0A316VXT4"/>
<proteinExistence type="predicted"/>
<dbReference type="AlphaFoldDB" id="A0A316VXT4"/>
<feature type="region of interest" description="Disordered" evidence="2">
    <location>
        <begin position="280"/>
        <end position="299"/>
    </location>
</feature>
<dbReference type="InterPro" id="IPR009057">
    <property type="entry name" value="Homeodomain-like_sf"/>
</dbReference>
<name>A0A316VXT4_9BASI</name>
<dbReference type="Gene3D" id="1.10.10.60">
    <property type="entry name" value="Homeodomain-like"/>
    <property type="match status" value="2"/>
</dbReference>
<feature type="compositionally biased region" description="Basic residues" evidence="2">
    <location>
        <begin position="601"/>
        <end position="611"/>
    </location>
</feature>
<dbReference type="InParanoid" id="A0A316VXT4"/>
<keyword evidence="5" id="KW-1185">Reference proteome</keyword>
<gene>
    <name evidence="4" type="ORF">IE81DRAFT_348560</name>
</gene>
<dbReference type="Pfam" id="PF03221">
    <property type="entry name" value="HTH_Tnp_Tc5"/>
    <property type="match status" value="1"/>
</dbReference>
<dbReference type="InterPro" id="IPR006600">
    <property type="entry name" value="HTH_CenpB_DNA-bd_dom"/>
</dbReference>
<dbReference type="RefSeq" id="XP_025368373.1">
    <property type="nucleotide sequence ID" value="XM_025516274.1"/>
</dbReference>
<evidence type="ECO:0000259" key="3">
    <source>
        <dbReference type="PROSITE" id="PS51253"/>
    </source>
</evidence>
<evidence type="ECO:0000256" key="1">
    <source>
        <dbReference type="ARBA" id="ARBA00023125"/>
    </source>
</evidence>
<feature type="compositionally biased region" description="Polar residues" evidence="2">
    <location>
        <begin position="766"/>
        <end position="780"/>
    </location>
</feature>
<dbReference type="Proteomes" id="UP000245783">
    <property type="component" value="Unassembled WGS sequence"/>
</dbReference>
<dbReference type="GO" id="GO:0003677">
    <property type="term" value="F:DNA binding"/>
    <property type="evidence" value="ECO:0007669"/>
    <property type="project" value="UniProtKB-KW"/>
</dbReference>
<dbReference type="SUPFAM" id="SSF46689">
    <property type="entry name" value="Homeodomain-like"/>
    <property type="match status" value="2"/>
</dbReference>
<feature type="compositionally biased region" description="Polar residues" evidence="2">
    <location>
        <begin position="131"/>
        <end position="143"/>
    </location>
</feature>
<dbReference type="EMBL" id="KZ819397">
    <property type="protein sequence ID" value="PWN41213.1"/>
    <property type="molecule type" value="Genomic_DNA"/>
</dbReference>
<protein>
    <recommendedName>
        <fullName evidence="3">HTH CENPB-type domain-containing protein</fullName>
    </recommendedName>
</protein>
<dbReference type="GO" id="GO:0005634">
    <property type="term" value="C:nucleus"/>
    <property type="evidence" value="ECO:0007669"/>
    <property type="project" value="TreeGrafter"/>
</dbReference>
<evidence type="ECO:0000313" key="4">
    <source>
        <dbReference type="EMBL" id="PWN41213.1"/>
    </source>
</evidence>
<keyword evidence="1" id="KW-0238">DNA-binding</keyword>
<evidence type="ECO:0000313" key="5">
    <source>
        <dbReference type="Proteomes" id="UP000245783"/>
    </source>
</evidence>
<feature type="region of interest" description="Disordered" evidence="2">
    <location>
        <begin position="741"/>
        <end position="787"/>
    </location>
</feature>